<evidence type="ECO:0000256" key="6">
    <source>
        <dbReference type="ARBA" id="ARBA00022847"/>
    </source>
</evidence>
<feature type="transmembrane region" description="Helical" evidence="14">
    <location>
        <begin position="449"/>
        <end position="467"/>
    </location>
</feature>
<keyword evidence="5 14" id="KW-0812">Transmembrane</keyword>
<dbReference type="PANTHER" id="PTHR48086:SF3">
    <property type="entry name" value="SODIUM_PROLINE SYMPORTER"/>
    <property type="match status" value="1"/>
</dbReference>
<evidence type="ECO:0000256" key="2">
    <source>
        <dbReference type="ARBA" id="ARBA00006434"/>
    </source>
</evidence>
<evidence type="ECO:0000256" key="11">
    <source>
        <dbReference type="ARBA" id="ARBA00023201"/>
    </source>
</evidence>
<dbReference type="RefSeq" id="WP_212963546.1">
    <property type="nucleotide sequence ID" value="NZ_BOQT01000015.1"/>
</dbReference>
<feature type="transmembrane region" description="Helical" evidence="14">
    <location>
        <begin position="321"/>
        <end position="345"/>
    </location>
</feature>
<evidence type="ECO:0000313" key="15">
    <source>
        <dbReference type="EMBL" id="GIN22245.1"/>
    </source>
</evidence>
<keyword evidence="16" id="KW-1185">Reference proteome</keyword>
<feature type="transmembrane region" description="Helical" evidence="14">
    <location>
        <begin position="242"/>
        <end position="260"/>
    </location>
</feature>
<comment type="subcellular location">
    <subcellularLocation>
        <location evidence="1">Cell membrane</location>
        <topology evidence="1">Multi-pass membrane protein</topology>
    </subcellularLocation>
</comment>
<evidence type="ECO:0000256" key="10">
    <source>
        <dbReference type="ARBA" id="ARBA00023136"/>
    </source>
</evidence>
<comment type="catalytic activity">
    <reaction evidence="12">
        <text>L-proline(in) + Na(+)(in) = L-proline(out) + Na(+)(out)</text>
        <dbReference type="Rhea" id="RHEA:28967"/>
        <dbReference type="ChEBI" id="CHEBI:29101"/>
        <dbReference type="ChEBI" id="CHEBI:60039"/>
    </reaction>
</comment>
<dbReference type="InterPro" id="IPR038377">
    <property type="entry name" value="Na/Glc_symporter_sf"/>
</dbReference>
<evidence type="ECO:0000256" key="5">
    <source>
        <dbReference type="ARBA" id="ARBA00022692"/>
    </source>
</evidence>
<dbReference type="CDD" id="cd10322">
    <property type="entry name" value="SLC5sbd"/>
    <property type="match status" value="1"/>
</dbReference>
<feature type="transmembrane region" description="Helical" evidence="14">
    <location>
        <begin position="70"/>
        <end position="94"/>
    </location>
</feature>
<dbReference type="Proteomes" id="UP000680279">
    <property type="component" value="Unassembled WGS sequence"/>
</dbReference>
<dbReference type="PANTHER" id="PTHR48086">
    <property type="entry name" value="SODIUM/PROLINE SYMPORTER-RELATED"/>
    <property type="match status" value="1"/>
</dbReference>
<evidence type="ECO:0000256" key="7">
    <source>
        <dbReference type="ARBA" id="ARBA00022989"/>
    </source>
</evidence>
<organism evidence="15 16">
    <name type="scientific">Siminovitchia fordii</name>
    <dbReference type="NCBI Taxonomy" id="254759"/>
    <lineage>
        <taxon>Bacteria</taxon>
        <taxon>Bacillati</taxon>
        <taxon>Bacillota</taxon>
        <taxon>Bacilli</taxon>
        <taxon>Bacillales</taxon>
        <taxon>Bacillaceae</taxon>
        <taxon>Siminovitchia</taxon>
    </lineage>
</organism>
<keyword evidence="8" id="KW-0915">Sodium</keyword>
<comment type="similarity">
    <text evidence="2 13">Belongs to the sodium:solute symporter (SSF) (TC 2.A.21) family.</text>
</comment>
<evidence type="ECO:0000256" key="3">
    <source>
        <dbReference type="ARBA" id="ARBA00022448"/>
    </source>
</evidence>
<evidence type="ECO:0000256" key="8">
    <source>
        <dbReference type="ARBA" id="ARBA00023053"/>
    </source>
</evidence>
<accession>A0ABQ4KAT5</accession>
<sequence length="511" mass="56861">MSLPTMVFMFLGISMVVYLFICYLGYRATNQSSMDDFYLGGRDLGPIVLFLTIGASWFSMWFLLGAPGSFFLHGVGFNSFFILNIVLGVFMFVFGRRMWALAKIYNYVTPSDMLEHYYNSRFTRLISSVIGIYLLFPYIGIQLLGAGVAFELIGSSFWLGVGSMLVLVTLYSLVGGMKAVAWTDAVQGVFYMLLTWGLAFWMLSKGVTGIGSLGNLFSTVNDSYPDFLKYPGSSGYFTPLNWFAYIAIYVTAGIGLPHLWTRYYMAKNMSAFKVVPLGHVLFASWGFIPILIVGILGKLFLPDIEVVDQIFPAIVLEYSPVLAVVLITAAFAAAMSTVDSQLMAMGTLFTKDIWEVFIKKENSEKTLVWVGRISMVILMAISVVWTLYAEGSIVALSMIAFTCGSLLFMPLFGVLFYPKAGKYAANISLIAGFLTLLFTTYIVRDPGGIYGGGYALLIQVLLFFIIAQIEKNHLKERTIAYHSITRKCINGEFQPSNEKDYHNTKNVAESQ</sequence>
<evidence type="ECO:0000256" key="13">
    <source>
        <dbReference type="RuleBase" id="RU362091"/>
    </source>
</evidence>
<keyword evidence="4" id="KW-1003">Cell membrane</keyword>
<feature type="transmembrane region" description="Helical" evidence="14">
    <location>
        <begin position="6"/>
        <end position="26"/>
    </location>
</feature>
<feature type="transmembrane region" description="Helical" evidence="14">
    <location>
        <begin position="280"/>
        <end position="301"/>
    </location>
</feature>
<evidence type="ECO:0000256" key="14">
    <source>
        <dbReference type="SAM" id="Phobius"/>
    </source>
</evidence>
<keyword evidence="9" id="KW-0406">Ion transport</keyword>
<proteinExistence type="inferred from homology"/>
<feature type="transmembrane region" description="Helical" evidence="14">
    <location>
        <begin position="186"/>
        <end position="203"/>
    </location>
</feature>
<dbReference type="PROSITE" id="PS50283">
    <property type="entry name" value="NA_SOLUT_SYMP_3"/>
    <property type="match status" value="1"/>
</dbReference>
<keyword evidence="6" id="KW-0769">Symport</keyword>
<feature type="transmembrane region" description="Helical" evidence="14">
    <location>
        <begin position="423"/>
        <end position="443"/>
    </location>
</feature>
<feature type="transmembrane region" description="Helical" evidence="14">
    <location>
        <begin position="125"/>
        <end position="150"/>
    </location>
</feature>
<keyword evidence="10 14" id="KW-0472">Membrane</keyword>
<gene>
    <name evidence="15" type="ORF">J1TS3_33790</name>
</gene>
<evidence type="ECO:0000256" key="9">
    <source>
        <dbReference type="ARBA" id="ARBA00023065"/>
    </source>
</evidence>
<evidence type="ECO:0000256" key="1">
    <source>
        <dbReference type="ARBA" id="ARBA00004651"/>
    </source>
</evidence>
<feature type="transmembrane region" description="Helical" evidence="14">
    <location>
        <begin position="156"/>
        <end position="174"/>
    </location>
</feature>
<evidence type="ECO:0000256" key="4">
    <source>
        <dbReference type="ARBA" id="ARBA00022475"/>
    </source>
</evidence>
<dbReference type="EMBL" id="BOQT01000015">
    <property type="protein sequence ID" value="GIN22245.1"/>
    <property type="molecule type" value="Genomic_DNA"/>
</dbReference>
<name>A0ABQ4KAT5_9BACI</name>
<comment type="caution">
    <text evidence="15">The sequence shown here is derived from an EMBL/GenBank/DDBJ whole genome shotgun (WGS) entry which is preliminary data.</text>
</comment>
<keyword evidence="7 14" id="KW-1133">Transmembrane helix</keyword>
<dbReference type="InterPro" id="IPR001734">
    <property type="entry name" value="Na/solute_symporter"/>
</dbReference>
<reference evidence="15 16" key="1">
    <citation type="submission" date="2021-03" db="EMBL/GenBank/DDBJ databases">
        <title>Antimicrobial resistance genes in bacteria isolated from Japanese honey, and their potential for conferring macrolide and lincosamide resistance in the American foulbrood pathogen Paenibacillus larvae.</title>
        <authorList>
            <person name="Okamoto M."/>
            <person name="Kumagai M."/>
            <person name="Kanamori H."/>
            <person name="Takamatsu D."/>
        </authorList>
    </citation>
    <scope>NUCLEOTIDE SEQUENCE [LARGE SCALE GENOMIC DNA]</scope>
    <source>
        <strain evidence="15 16">J1TS3</strain>
    </source>
</reference>
<feature type="transmembrane region" description="Helical" evidence="14">
    <location>
        <begin position="47"/>
        <end position="64"/>
    </location>
</feature>
<dbReference type="Gene3D" id="1.20.1730.10">
    <property type="entry name" value="Sodium/glucose cotransporter"/>
    <property type="match status" value="1"/>
</dbReference>
<keyword evidence="11" id="KW-0739">Sodium transport</keyword>
<protein>
    <submittedName>
        <fullName evidence="15">Pantothenate permease</fullName>
    </submittedName>
</protein>
<keyword evidence="3" id="KW-0813">Transport</keyword>
<feature type="transmembrane region" description="Helical" evidence="14">
    <location>
        <begin position="394"/>
        <end position="416"/>
    </location>
</feature>
<evidence type="ECO:0000256" key="12">
    <source>
        <dbReference type="ARBA" id="ARBA00033708"/>
    </source>
</evidence>
<evidence type="ECO:0000313" key="16">
    <source>
        <dbReference type="Proteomes" id="UP000680279"/>
    </source>
</evidence>
<dbReference type="InterPro" id="IPR050277">
    <property type="entry name" value="Sodium:Solute_Symporter"/>
</dbReference>
<feature type="transmembrane region" description="Helical" evidence="14">
    <location>
        <begin position="366"/>
        <end position="388"/>
    </location>
</feature>
<dbReference type="Pfam" id="PF00474">
    <property type="entry name" value="SSF"/>
    <property type="match status" value="1"/>
</dbReference>